<feature type="transmembrane region" description="Helical" evidence="11">
    <location>
        <begin position="122"/>
        <end position="143"/>
    </location>
</feature>
<keyword evidence="14" id="KW-1185">Reference proteome</keyword>
<dbReference type="InterPro" id="IPR000276">
    <property type="entry name" value="GPCR_Rhodpsn"/>
</dbReference>
<dbReference type="CDD" id="cd14982">
    <property type="entry name" value="7tmA_purinoceptor-like"/>
    <property type="match status" value="1"/>
</dbReference>
<gene>
    <name evidence="13" type="ORF">H4Q32_012682</name>
</gene>
<name>A0ABQ8LZ20_LABRO</name>
<evidence type="ECO:0000313" key="14">
    <source>
        <dbReference type="Proteomes" id="UP000830375"/>
    </source>
</evidence>
<dbReference type="Proteomes" id="UP000830375">
    <property type="component" value="Unassembled WGS sequence"/>
</dbReference>
<feature type="transmembrane region" description="Helical" evidence="11">
    <location>
        <begin position="47"/>
        <end position="69"/>
    </location>
</feature>
<dbReference type="Gene3D" id="1.20.1070.10">
    <property type="entry name" value="Rhodopsin 7-helix transmembrane proteins"/>
    <property type="match status" value="2"/>
</dbReference>
<evidence type="ECO:0000256" key="3">
    <source>
        <dbReference type="ARBA" id="ARBA00022475"/>
    </source>
</evidence>
<proteinExistence type="inferred from homology"/>
<keyword evidence="4 10" id="KW-0812">Transmembrane</keyword>
<feature type="transmembrane region" description="Helical" evidence="11">
    <location>
        <begin position="957"/>
        <end position="977"/>
    </location>
</feature>
<organism evidence="13 14">
    <name type="scientific">Labeo rohita</name>
    <name type="common">Indian major carp</name>
    <name type="synonym">Cyprinus rohita</name>
    <dbReference type="NCBI Taxonomy" id="84645"/>
    <lineage>
        <taxon>Eukaryota</taxon>
        <taxon>Metazoa</taxon>
        <taxon>Chordata</taxon>
        <taxon>Craniata</taxon>
        <taxon>Vertebrata</taxon>
        <taxon>Euteleostomi</taxon>
        <taxon>Actinopterygii</taxon>
        <taxon>Neopterygii</taxon>
        <taxon>Teleostei</taxon>
        <taxon>Ostariophysi</taxon>
        <taxon>Cypriniformes</taxon>
        <taxon>Cyprinidae</taxon>
        <taxon>Labeoninae</taxon>
        <taxon>Labeonini</taxon>
        <taxon>Labeo</taxon>
    </lineage>
</organism>
<feature type="transmembrane region" description="Helical" evidence="11">
    <location>
        <begin position="539"/>
        <end position="557"/>
    </location>
</feature>
<evidence type="ECO:0000256" key="7">
    <source>
        <dbReference type="ARBA" id="ARBA00023136"/>
    </source>
</evidence>
<feature type="transmembrane region" description="Helical" evidence="11">
    <location>
        <begin position="208"/>
        <end position="233"/>
    </location>
</feature>
<dbReference type="EMBL" id="JACTAM010000015">
    <property type="protein sequence ID" value="KAI2655899.1"/>
    <property type="molecule type" value="Genomic_DNA"/>
</dbReference>
<evidence type="ECO:0000256" key="6">
    <source>
        <dbReference type="ARBA" id="ARBA00023040"/>
    </source>
</evidence>
<feature type="transmembrane region" description="Helical" evidence="11">
    <location>
        <begin position="616"/>
        <end position="635"/>
    </location>
</feature>
<feature type="transmembrane region" description="Helical" evidence="11">
    <location>
        <begin position="852"/>
        <end position="873"/>
    </location>
</feature>
<comment type="subcellular location">
    <subcellularLocation>
        <location evidence="1">Cell membrane</location>
        <topology evidence="1">Multi-pass membrane protein</topology>
    </subcellularLocation>
</comment>
<evidence type="ECO:0000256" key="1">
    <source>
        <dbReference type="ARBA" id="ARBA00004651"/>
    </source>
</evidence>
<feature type="domain" description="G-protein coupled receptors family 1 profile" evidence="12">
    <location>
        <begin position="519"/>
        <end position="776"/>
    </location>
</feature>
<feature type="transmembrane region" description="Helical" evidence="11">
    <location>
        <begin position="577"/>
        <end position="596"/>
    </location>
</feature>
<protein>
    <submittedName>
        <fullName evidence="13">G-protein coupled receptor 171</fullName>
    </submittedName>
</protein>
<feature type="transmembrane region" description="Helical" evidence="11">
    <location>
        <begin position="712"/>
        <end position="732"/>
    </location>
</feature>
<feature type="transmembrane region" description="Helical" evidence="11">
    <location>
        <begin position="665"/>
        <end position="691"/>
    </location>
</feature>
<feature type="transmembrane region" description="Helical" evidence="11">
    <location>
        <begin position="163"/>
        <end position="188"/>
    </location>
</feature>
<dbReference type="PROSITE" id="PS00237">
    <property type="entry name" value="G_PROTEIN_RECEP_F1_1"/>
    <property type="match status" value="1"/>
</dbReference>
<evidence type="ECO:0000256" key="4">
    <source>
        <dbReference type="ARBA" id="ARBA00022692"/>
    </source>
</evidence>
<dbReference type="PROSITE" id="PS50262">
    <property type="entry name" value="G_PROTEIN_RECEP_F1_2"/>
    <property type="match status" value="2"/>
</dbReference>
<evidence type="ECO:0000256" key="5">
    <source>
        <dbReference type="ARBA" id="ARBA00022989"/>
    </source>
</evidence>
<keyword evidence="9 10" id="KW-0807">Transducer</keyword>
<feature type="transmembrane region" description="Helical" evidence="11">
    <location>
        <begin position="81"/>
        <end position="102"/>
    </location>
</feature>
<evidence type="ECO:0000313" key="13">
    <source>
        <dbReference type="EMBL" id="KAI2655899.1"/>
    </source>
</evidence>
<feature type="transmembrane region" description="Helical" evidence="11">
    <location>
        <begin position="502"/>
        <end position="527"/>
    </location>
</feature>
<dbReference type="PANTHER" id="PTHR24233:SF4">
    <property type="entry name" value="G-PROTEIN COUPLED RECEPTOR 171"/>
    <property type="match status" value="1"/>
</dbReference>
<dbReference type="InterPro" id="IPR017452">
    <property type="entry name" value="GPCR_Rhodpsn_7TM"/>
</dbReference>
<keyword evidence="6 10" id="KW-0297">G-protein coupled receptor</keyword>
<dbReference type="PRINTS" id="PR01157">
    <property type="entry name" value="P2YPURNOCPTR"/>
</dbReference>
<evidence type="ECO:0000256" key="10">
    <source>
        <dbReference type="RuleBase" id="RU000688"/>
    </source>
</evidence>
<feature type="transmembrane region" description="Helical" evidence="11">
    <location>
        <begin position="261"/>
        <end position="279"/>
    </location>
</feature>
<dbReference type="PRINTS" id="PR00237">
    <property type="entry name" value="GPCRRHODOPSN"/>
</dbReference>
<feature type="transmembrane region" description="Helical" evidence="11">
    <location>
        <begin position="762"/>
        <end position="783"/>
    </location>
</feature>
<keyword evidence="7 11" id="KW-0472">Membrane</keyword>
<dbReference type="InterPro" id="IPR026748">
    <property type="entry name" value="Clarin"/>
</dbReference>
<comment type="similarity">
    <text evidence="10">Belongs to the G-protein coupled receptor 1 family.</text>
</comment>
<keyword evidence="3" id="KW-1003">Cell membrane</keyword>
<evidence type="ECO:0000259" key="12">
    <source>
        <dbReference type="PROSITE" id="PS50262"/>
    </source>
</evidence>
<evidence type="ECO:0000256" key="11">
    <source>
        <dbReference type="SAM" id="Phobius"/>
    </source>
</evidence>
<comment type="caution">
    <text evidence="13">The sequence shown here is derived from an EMBL/GenBank/DDBJ whole genome shotgun (WGS) entry which is preliminary data.</text>
</comment>
<comment type="similarity">
    <text evidence="2">Belongs to the clarin family.</text>
</comment>
<evidence type="ECO:0000256" key="2">
    <source>
        <dbReference type="ARBA" id="ARBA00005787"/>
    </source>
</evidence>
<evidence type="ECO:0000256" key="8">
    <source>
        <dbReference type="ARBA" id="ARBA00023170"/>
    </source>
</evidence>
<sequence>MESAVSQILRTAAPLTTALDDITANTTGTEINASCEFSKIPSHPAFIFAYSLVFLVSLVLNCITMRVYFCTNQRIQSSVTVYMKNLAAADFFLCLCLPLRIANYANSSDIMRNIYCSFGASAFYINMYASILFMDFIAANRYLKIVRPLETHALQTVRTARHISIGAWLSLLAMSSVYLLLFLLTSWGHVHKPEKSGCEALHSPQLSLVYKITHSVSMILFTFVLVSLIALYWGTLQKIRQAQLSTQTTSRSQKFKKSKRNMLVLVVVFCVCFVPYHLVRLPYAFIKPQTKLCTAQAFYVLKELTILLSVLNACLDPLIYFIFCKAFRAQLGFKKMSDSMRDSDDKSQQRRMSNMMSYIETKISTLRRESTQNQESSCFRCVIALQCSQNNIQPESGTALTTSASDLMSAKVSLVMRTLDDHSLTRFPKEHIQGLLHKIFYLMLVDVTSHPCASKQENALARLNGGFTTSSSDTLNFLTQSRSKDLKMGSTNASICVVNDNMVPFATVYILIFLIGMATSLVALWAFITSRSAKKCINVYLINLLTSDFLLMLALPVKIAKDLGNDSKGLTIFHCQVSAPLIYINMYASIIFLAFVSVQRYLQITRSSKLLRLQDVGFAVLMSSVVWFLVLFINVPNMAIPIKENIEDKVGLTCSDLKDDLGKHWHALSAFLGMAIFLNSSVAVLLSNGLVLKRLWGRRESAPEEQASAQHAFINIALVTLAYVVCFVPYHAVRMPYTFTQIEVITKCTLRKNLFLAKESTLLLAILHLCFDPVLYFVICRAFRHQITKAFSKRGSIRTQTQNENTTGGDSFSSMTFLEMTERKTYSFGYSLITVDALVAVSNIMPNHQKKIIFSVAGVLCFGCVLVVAAAMGTQFWVQAAVLCKTGAQIVNAQSACERDLLLRGAHRLLLSVLCLLLLQRFWKPIRDTAWTPGPLPLEHDKLFVYKTQNERYDRSFWLIFLTFLMHGLNVLLIRLAGIQFPFQEAKESDASTGAADLMY</sequence>
<feature type="domain" description="G-protein coupled receptors family 1 profile" evidence="12">
    <location>
        <begin position="60"/>
        <end position="320"/>
    </location>
</feature>
<keyword evidence="5 11" id="KW-1133">Transmembrane helix</keyword>
<accession>A0ABQ8LZ20</accession>
<evidence type="ECO:0000256" key="9">
    <source>
        <dbReference type="ARBA" id="ARBA00023224"/>
    </source>
</evidence>
<dbReference type="PANTHER" id="PTHR24233">
    <property type="entry name" value="P2Y PURINOCEPTOR-RELATED G-PROTEIN COUPLED RECEPTOR"/>
    <property type="match status" value="1"/>
</dbReference>
<dbReference type="Pfam" id="PF00001">
    <property type="entry name" value="7tm_1"/>
    <property type="match status" value="2"/>
</dbReference>
<keyword evidence="8 10" id="KW-0675">Receptor</keyword>
<dbReference type="SUPFAM" id="SSF81321">
    <property type="entry name" value="Family A G protein-coupled receptor-like"/>
    <property type="match status" value="2"/>
</dbReference>
<dbReference type="Pfam" id="PF25807">
    <property type="entry name" value="Clarin-2"/>
    <property type="match status" value="1"/>
</dbReference>
<reference evidence="13 14" key="1">
    <citation type="submission" date="2022-01" db="EMBL/GenBank/DDBJ databases">
        <title>A high-quality chromosome-level genome assembly of rohu carp, Labeo rohita.</title>
        <authorList>
            <person name="Arick M.A. II"/>
            <person name="Hsu C.-Y."/>
            <person name="Magbanua Z."/>
            <person name="Pechanova O."/>
            <person name="Grover C."/>
            <person name="Miller E."/>
            <person name="Thrash A."/>
            <person name="Ezzel L."/>
            <person name="Alam S."/>
            <person name="Benzie J."/>
            <person name="Hamilton M."/>
            <person name="Karsi A."/>
            <person name="Lawrence M.L."/>
            <person name="Peterson D.G."/>
        </authorList>
    </citation>
    <scope>NUCLEOTIDE SEQUENCE [LARGE SCALE GENOMIC DNA]</scope>
    <source>
        <strain evidence="14">BAU-BD-2019</strain>
        <tissue evidence="13">Blood</tissue>
    </source>
</reference>